<evidence type="ECO:0000313" key="2">
    <source>
        <dbReference type="EMBL" id="JAS70005.1"/>
    </source>
</evidence>
<dbReference type="EMBL" id="GECU01037701">
    <property type="protein sequence ID" value="JAS70005.1"/>
    <property type="molecule type" value="Transcribed_RNA"/>
</dbReference>
<name>A0A1B6H5M2_9HEMI</name>
<accession>A0A1B6H5M2</accession>
<feature type="compositionally biased region" description="Polar residues" evidence="1">
    <location>
        <begin position="93"/>
        <end position="103"/>
    </location>
</feature>
<feature type="region of interest" description="Disordered" evidence="1">
    <location>
        <begin position="1"/>
        <end position="103"/>
    </location>
</feature>
<dbReference type="AlphaFoldDB" id="A0A1B6H5M2"/>
<feature type="compositionally biased region" description="Low complexity" evidence="1">
    <location>
        <begin position="63"/>
        <end position="72"/>
    </location>
</feature>
<evidence type="ECO:0000256" key="1">
    <source>
        <dbReference type="SAM" id="MobiDB-lite"/>
    </source>
</evidence>
<feature type="non-terminal residue" evidence="2">
    <location>
        <position position="145"/>
    </location>
</feature>
<gene>
    <name evidence="2" type="ORF">g.57929</name>
</gene>
<feature type="compositionally biased region" description="Acidic residues" evidence="1">
    <location>
        <begin position="16"/>
        <end position="25"/>
    </location>
</feature>
<organism evidence="2">
    <name type="scientific">Homalodisca liturata</name>
    <dbReference type="NCBI Taxonomy" id="320908"/>
    <lineage>
        <taxon>Eukaryota</taxon>
        <taxon>Metazoa</taxon>
        <taxon>Ecdysozoa</taxon>
        <taxon>Arthropoda</taxon>
        <taxon>Hexapoda</taxon>
        <taxon>Insecta</taxon>
        <taxon>Pterygota</taxon>
        <taxon>Neoptera</taxon>
        <taxon>Paraneoptera</taxon>
        <taxon>Hemiptera</taxon>
        <taxon>Auchenorrhyncha</taxon>
        <taxon>Membracoidea</taxon>
        <taxon>Cicadellidae</taxon>
        <taxon>Cicadellinae</taxon>
        <taxon>Proconiini</taxon>
        <taxon>Homalodisca</taxon>
    </lineage>
</organism>
<protein>
    <submittedName>
        <fullName evidence="2">Uncharacterized protein</fullName>
    </submittedName>
</protein>
<sequence length="145" mass="15987">LRDRFTRQDTSRAEEITENPEEELVVENLDSESPGCANVDANSATPPQDTVVCREPSGPPSAPARRPSAAEPQHPSKARKLEVELNGADDTTESTGTAQRPKTTTDIFAEYLAAKLRGYPEYTRNVVQHKINNILFEADMGTYVK</sequence>
<reference evidence="2" key="1">
    <citation type="submission" date="2015-11" db="EMBL/GenBank/DDBJ databases">
        <title>De novo transcriptome assembly of four potential Pierce s Disease insect vectors from Arizona vineyards.</title>
        <authorList>
            <person name="Tassone E.E."/>
        </authorList>
    </citation>
    <scope>NUCLEOTIDE SEQUENCE</scope>
</reference>
<proteinExistence type="predicted"/>
<feature type="compositionally biased region" description="Basic and acidic residues" evidence="1">
    <location>
        <begin position="1"/>
        <end position="15"/>
    </location>
</feature>
<feature type="non-terminal residue" evidence="2">
    <location>
        <position position="1"/>
    </location>
</feature>